<dbReference type="PANTHER" id="PTHR34978:SF3">
    <property type="entry name" value="SLR0241 PROTEIN"/>
    <property type="match status" value="1"/>
</dbReference>
<comment type="caution">
    <text evidence="4">The sequence shown here is derived from an EMBL/GenBank/DDBJ whole genome shotgun (WGS) entry which is preliminary data.</text>
</comment>
<keyword evidence="2" id="KW-1133">Transmembrane helix</keyword>
<feature type="transmembrane region" description="Helical" evidence="2">
    <location>
        <begin position="105"/>
        <end position="127"/>
    </location>
</feature>
<dbReference type="CDD" id="cd07341">
    <property type="entry name" value="M56_BlaR1_MecR1_like"/>
    <property type="match status" value="1"/>
</dbReference>
<keyword evidence="2" id="KW-0812">Transmembrane</keyword>
<dbReference type="AlphaFoldDB" id="A0A9D0YR46"/>
<evidence type="ECO:0000256" key="2">
    <source>
        <dbReference type="SAM" id="Phobius"/>
    </source>
</evidence>
<protein>
    <submittedName>
        <fullName evidence="4">M56 family metallopeptidase</fullName>
    </submittedName>
</protein>
<dbReference type="EMBL" id="DVFO01000009">
    <property type="protein sequence ID" value="HIQ60190.1"/>
    <property type="molecule type" value="Genomic_DNA"/>
</dbReference>
<evidence type="ECO:0000256" key="1">
    <source>
        <dbReference type="SAM" id="MobiDB-lite"/>
    </source>
</evidence>
<feature type="transmembrane region" description="Helical" evidence="2">
    <location>
        <begin position="213"/>
        <end position="236"/>
    </location>
</feature>
<dbReference type="PANTHER" id="PTHR34978">
    <property type="entry name" value="POSSIBLE SENSOR-TRANSDUCER PROTEIN BLAR"/>
    <property type="match status" value="1"/>
</dbReference>
<dbReference type="Pfam" id="PF05569">
    <property type="entry name" value="Peptidase_M56"/>
    <property type="match status" value="1"/>
</dbReference>
<accession>A0A9D0YR46</accession>
<reference evidence="4" key="2">
    <citation type="journal article" date="2021" name="PeerJ">
        <title>Extensive microbial diversity within the chicken gut microbiome revealed by metagenomics and culture.</title>
        <authorList>
            <person name="Gilroy R."/>
            <person name="Ravi A."/>
            <person name="Getino M."/>
            <person name="Pursley I."/>
            <person name="Horton D.L."/>
            <person name="Alikhan N.F."/>
            <person name="Baker D."/>
            <person name="Gharbi K."/>
            <person name="Hall N."/>
            <person name="Watson M."/>
            <person name="Adriaenssens E.M."/>
            <person name="Foster-Nyarko E."/>
            <person name="Jarju S."/>
            <person name="Secka A."/>
            <person name="Antonio M."/>
            <person name="Oren A."/>
            <person name="Chaudhuri R.R."/>
            <person name="La Ragione R."/>
            <person name="Hildebrand F."/>
            <person name="Pallen M.J."/>
        </authorList>
    </citation>
    <scope>NUCLEOTIDE SEQUENCE</scope>
    <source>
        <strain evidence="4">ChiGjej2B2-12916</strain>
    </source>
</reference>
<evidence type="ECO:0000259" key="3">
    <source>
        <dbReference type="Pfam" id="PF05569"/>
    </source>
</evidence>
<evidence type="ECO:0000313" key="4">
    <source>
        <dbReference type="EMBL" id="HIQ60190.1"/>
    </source>
</evidence>
<evidence type="ECO:0000313" key="5">
    <source>
        <dbReference type="Proteomes" id="UP000886879"/>
    </source>
</evidence>
<proteinExistence type="predicted"/>
<feature type="region of interest" description="Disordered" evidence="1">
    <location>
        <begin position="78"/>
        <end position="101"/>
    </location>
</feature>
<dbReference type="Proteomes" id="UP000886879">
    <property type="component" value="Unassembled WGS sequence"/>
</dbReference>
<feature type="transmembrane region" description="Helical" evidence="2">
    <location>
        <begin position="37"/>
        <end position="56"/>
    </location>
</feature>
<feature type="transmembrane region" description="Helical" evidence="2">
    <location>
        <begin position="6"/>
        <end position="25"/>
    </location>
</feature>
<feature type="domain" description="Peptidase M56" evidence="3">
    <location>
        <begin position="8"/>
        <end position="272"/>
    </location>
</feature>
<name>A0A9D0YR46_9FIRM</name>
<sequence>MDEILMDLVTLSLGGGVVALILMGVARATRARYAAKWRCVIWALLCLRLIILLPLVPQVQAPVQMTVPQMDRPVAVSAAPSVTPDEGTSSPLRPDGKEEAPAPTLSHIVSGVWLLGMCGVLVWSGVAHMRLRRYLRRWASVETREEVCCRYAAQAQRLNLKHLPKLLVCPGLEVPMLTGLVAPVLMLPQDASPEDGLDYALLHELIHYRRRDIWLKALVMLTVSVHWFNPVMWLMVRQVDRDIELACDEAALTVLPEEERLAYGETILQAAARVHRQT</sequence>
<gene>
    <name evidence="4" type="ORF">IAD31_01110</name>
</gene>
<organism evidence="4 5">
    <name type="scientific">Candidatus Enterenecus faecium</name>
    <dbReference type="NCBI Taxonomy" id="2840780"/>
    <lineage>
        <taxon>Bacteria</taxon>
        <taxon>Bacillati</taxon>
        <taxon>Bacillota</taxon>
        <taxon>Clostridia</taxon>
        <taxon>Eubacteriales</taxon>
        <taxon>Candidatus Enterenecus</taxon>
    </lineage>
</organism>
<reference evidence="4" key="1">
    <citation type="submission" date="2020-10" db="EMBL/GenBank/DDBJ databases">
        <authorList>
            <person name="Gilroy R."/>
        </authorList>
    </citation>
    <scope>NUCLEOTIDE SEQUENCE</scope>
    <source>
        <strain evidence="4">ChiGjej2B2-12916</strain>
    </source>
</reference>
<keyword evidence="2" id="KW-0472">Membrane</keyword>
<dbReference type="InterPro" id="IPR008756">
    <property type="entry name" value="Peptidase_M56"/>
</dbReference>
<dbReference type="InterPro" id="IPR052173">
    <property type="entry name" value="Beta-lactam_resp_regulator"/>
</dbReference>